<comment type="caution">
    <text evidence="2">The sequence shown here is derived from an EMBL/GenBank/DDBJ whole genome shotgun (WGS) entry which is preliminary data.</text>
</comment>
<evidence type="ECO:0000256" key="1">
    <source>
        <dbReference type="SAM" id="MobiDB-lite"/>
    </source>
</evidence>
<accession>A0A936Z8R2</accession>
<gene>
    <name evidence="2" type="ORF">JJ685_25995</name>
</gene>
<evidence type="ECO:0000313" key="3">
    <source>
        <dbReference type="Proteomes" id="UP000599109"/>
    </source>
</evidence>
<dbReference type="RefSeq" id="WP_201677291.1">
    <property type="nucleotide sequence ID" value="NZ_JAEQNE010000009.1"/>
</dbReference>
<protein>
    <submittedName>
        <fullName evidence="2">Uncharacterized protein</fullName>
    </submittedName>
</protein>
<name>A0A936Z8R2_9BURK</name>
<dbReference type="EMBL" id="JAEQNE010000009">
    <property type="protein sequence ID" value="MBL0394616.1"/>
    <property type="molecule type" value="Genomic_DNA"/>
</dbReference>
<organism evidence="2 3">
    <name type="scientific">Ramlibacter monticola</name>
    <dbReference type="NCBI Taxonomy" id="1926872"/>
    <lineage>
        <taxon>Bacteria</taxon>
        <taxon>Pseudomonadati</taxon>
        <taxon>Pseudomonadota</taxon>
        <taxon>Betaproteobacteria</taxon>
        <taxon>Burkholderiales</taxon>
        <taxon>Comamonadaceae</taxon>
        <taxon>Ramlibacter</taxon>
    </lineage>
</organism>
<proteinExistence type="predicted"/>
<evidence type="ECO:0000313" key="2">
    <source>
        <dbReference type="EMBL" id="MBL0394616.1"/>
    </source>
</evidence>
<feature type="compositionally biased region" description="Basic and acidic residues" evidence="1">
    <location>
        <begin position="49"/>
        <end position="59"/>
    </location>
</feature>
<feature type="compositionally biased region" description="Polar residues" evidence="1">
    <location>
        <begin position="1"/>
        <end position="10"/>
    </location>
</feature>
<keyword evidence="3" id="KW-1185">Reference proteome</keyword>
<dbReference type="Proteomes" id="UP000599109">
    <property type="component" value="Unassembled WGS sequence"/>
</dbReference>
<reference evidence="2 3" key="1">
    <citation type="journal article" date="2017" name="Int. J. Syst. Evol. Microbiol.">
        <title>Ramlibacter monticola sp. nov., isolated from forest soil.</title>
        <authorList>
            <person name="Chaudhary D.K."/>
            <person name="Kim J."/>
        </authorList>
    </citation>
    <scope>NUCLEOTIDE SEQUENCE [LARGE SCALE GENOMIC DNA]</scope>
    <source>
        <strain evidence="2 3">KACC 19175</strain>
    </source>
</reference>
<feature type="region of interest" description="Disordered" evidence="1">
    <location>
        <begin position="1"/>
        <end position="59"/>
    </location>
</feature>
<sequence>MSLFSWFSSGRKSKHDARPSGLPSSSFSRLDSTKPVNGAQAAHHASHGRSSERKHERSANREHLYAVVREAMVRAGVLSSSYKFKVLSLDPHGKQYMVMVDLMRGAVSESSRMAEIEATVAQSARAKYDILVTAVYWRASEHVSVGDPRVGSVSQPAPLMAEPPQRRPHSRPAPLESISRPAPLQAVSRPAPVDPLQADEVAAFQKALNAGLRGERALAVANAGRGAAHQNYTLLTGFEDTEMVADDAPGAQLSATQYGALR</sequence>
<dbReference type="AlphaFoldDB" id="A0A936Z8R2"/>
<feature type="region of interest" description="Disordered" evidence="1">
    <location>
        <begin position="147"/>
        <end position="177"/>
    </location>
</feature>